<sequence>MAKRKRNNPATDANGSGEKRMSHTTITFTSHRPEWAYIHLELVTQPSEPSTEFLDLLTARTYLTSALSQFLGLSGTAIPIDILKLQTEELPTVTASAKRKIRNMLWIRVPHDDAAAVIAAVSSWVGGGGVAVAWKIRGKGSWLGALVGGTGRELFL</sequence>
<dbReference type="GO" id="GO:0004526">
    <property type="term" value="F:ribonuclease P activity"/>
    <property type="evidence" value="ECO:0007669"/>
    <property type="project" value="UniProtKB-EC"/>
</dbReference>
<dbReference type="Pfam" id="PF20976">
    <property type="entry name" value="Pop8"/>
    <property type="match status" value="1"/>
</dbReference>
<evidence type="ECO:0000259" key="2">
    <source>
        <dbReference type="Pfam" id="PF20976"/>
    </source>
</evidence>
<dbReference type="GO" id="GO:0005655">
    <property type="term" value="C:nucleolar ribonuclease P complex"/>
    <property type="evidence" value="ECO:0007669"/>
    <property type="project" value="InterPro"/>
</dbReference>
<dbReference type="GO" id="GO:0000294">
    <property type="term" value="P:nuclear-transcribed mRNA catabolic process, RNase MRP-dependent"/>
    <property type="evidence" value="ECO:0007669"/>
    <property type="project" value="TreeGrafter"/>
</dbReference>
<dbReference type="InterPro" id="IPR020347">
    <property type="entry name" value="Pop8"/>
</dbReference>
<keyword evidence="4" id="KW-1185">Reference proteome</keyword>
<dbReference type="PANTHER" id="PTHR28173:SF1">
    <property type="entry name" value="RIBONUCLEASES P_MRP PROTEIN SUBUNIT POP8"/>
    <property type="match status" value="1"/>
</dbReference>
<reference evidence="3" key="1">
    <citation type="submission" date="2023-03" db="EMBL/GenBank/DDBJ databases">
        <title>Emydomyces testavorans Genome Sequence.</title>
        <authorList>
            <person name="Hoyer L."/>
        </authorList>
    </citation>
    <scope>NUCLEOTIDE SEQUENCE</scope>
    <source>
        <strain evidence="3">16-2883</strain>
    </source>
</reference>
<dbReference type="GO" id="GO:0000172">
    <property type="term" value="C:ribonuclease MRP complex"/>
    <property type="evidence" value="ECO:0007669"/>
    <property type="project" value="InterPro"/>
</dbReference>
<dbReference type="GO" id="GO:0034965">
    <property type="term" value="P:intronic box C/D snoRNA processing"/>
    <property type="evidence" value="ECO:0007669"/>
    <property type="project" value="TreeGrafter"/>
</dbReference>
<feature type="domain" description="Ribonucleases P/MRP subunit Pop8-like" evidence="2">
    <location>
        <begin position="34"/>
        <end position="124"/>
    </location>
</feature>
<dbReference type="PANTHER" id="PTHR28173">
    <property type="entry name" value="RIBONUCLEASES P/MRP PROTEIN SUBUNIT POP8"/>
    <property type="match status" value="1"/>
</dbReference>
<protein>
    <submittedName>
        <fullName evidence="3">Ribonuclease P</fullName>
        <ecNumber evidence="3">3.1.26.5</ecNumber>
    </submittedName>
</protein>
<proteinExistence type="predicted"/>
<dbReference type="GO" id="GO:0000171">
    <property type="term" value="F:ribonuclease MRP activity"/>
    <property type="evidence" value="ECO:0007669"/>
    <property type="project" value="TreeGrafter"/>
</dbReference>
<dbReference type="AlphaFoldDB" id="A0AAF0DDS5"/>
<evidence type="ECO:0000256" key="1">
    <source>
        <dbReference type="SAM" id="MobiDB-lite"/>
    </source>
</evidence>
<dbReference type="EC" id="3.1.26.5" evidence="3"/>
<accession>A0AAF0DDS5</accession>
<dbReference type="GO" id="GO:0008033">
    <property type="term" value="P:tRNA processing"/>
    <property type="evidence" value="ECO:0007669"/>
    <property type="project" value="InterPro"/>
</dbReference>
<name>A0AAF0DDS5_9EURO</name>
<gene>
    <name evidence="3" type="ORF">PRK78_002058</name>
</gene>
<dbReference type="InterPro" id="IPR049128">
    <property type="entry name" value="Pop8-like_dom"/>
</dbReference>
<dbReference type="Proteomes" id="UP001219355">
    <property type="component" value="Chromosome 1"/>
</dbReference>
<dbReference type="EMBL" id="CP120627">
    <property type="protein sequence ID" value="WEW56610.1"/>
    <property type="molecule type" value="Genomic_DNA"/>
</dbReference>
<feature type="region of interest" description="Disordered" evidence="1">
    <location>
        <begin position="1"/>
        <end position="23"/>
    </location>
</feature>
<evidence type="ECO:0000313" key="3">
    <source>
        <dbReference type="EMBL" id="WEW56610.1"/>
    </source>
</evidence>
<organism evidence="3 4">
    <name type="scientific">Emydomyces testavorans</name>
    <dbReference type="NCBI Taxonomy" id="2070801"/>
    <lineage>
        <taxon>Eukaryota</taxon>
        <taxon>Fungi</taxon>
        <taxon>Dikarya</taxon>
        <taxon>Ascomycota</taxon>
        <taxon>Pezizomycotina</taxon>
        <taxon>Eurotiomycetes</taxon>
        <taxon>Eurotiomycetidae</taxon>
        <taxon>Onygenales</taxon>
        <taxon>Nannizziopsiaceae</taxon>
        <taxon>Emydomyces</taxon>
    </lineage>
</organism>
<keyword evidence="3" id="KW-0378">Hydrolase</keyword>
<evidence type="ECO:0000313" key="4">
    <source>
        <dbReference type="Proteomes" id="UP001219355"/>
    </source>
</evidence>